<feature type="transmembrane region" description="Helical" evidence="2">
    <location>
        <begin position="45"/>
        <end position="64"/>
    </location>
</feature>
<reference evidence="3 4" key="1">
    <citation type="journal article" date="2015" name="Nat. Commun.">
        <title>Outbred genome sequencing and CRISPR/Cas9 gene editing in butterflies.</title>
        <authorList>
            <person name="Li X."/>
            <person name="Fan D."/>
            <person name="Zhang W."/>
            <person name="Liu G."/>
            <person name="Zhang L."/>
            <person name="Zhao L."/>
            <person name="Fang X."/>
            <person name="Chen L."/>
            <person name="Dong Y."/>
            <person name="Chen Y."/>
            <person name="Ding Y."/>
            <person name="Zhao R."/>
            <person name="Feng M."/>
            <person name="Zhu Y."/>
            <person name="Feng Y."/>
            <person name="Jiang X."/>
            <person name="Zhu D."/>
            <person name="Xiang H."/>
            <person name="Feng X."/>
            <person name="Li S."/>
            <person name="Wang J."/>
            <person name="Zhang G."/>
            <person name="Kronforst M.R."/>
            <person name="Wang W."/>
        </authorList>
    </citation>
    <scope>NUCLEOTIDE SEQUENCE [LARGE SCALE GENOMIC DNA]</scope>
    <source>
        <strain evidence="3">Ya'a_city_454_Px</strain>
        <tissue evidence="3">Whole body</tissue>
    </source>
</reference>
<gene>
    <name evidence="3" type="ORF">RR46_04339</name>
</gene>
<dbReference type="AlphaFoldDB" id="A0A194QE25"/>
<sequence length="312" mass="35012">MLKARSSVRAGPRRSGHQARPRRATLQERPQPGLPPHERAKCFRITCYVIVQCVAVFAGASTIYRCVWVPAAGLRDYDKLARIMYLYDSEACGRRVAAALAIANLRLSNATGARGVRPVRWRPALATVSASLSAATRWYLNFSVAIHALWLLSAVLLNILVKMRARLRLQKIGLSLFLYASVSVVIFDLSMAIVYASHIKKSLTKGMILRYSGWSVEMKLENYSAWGGWVPLAAALCWARGGPFECLNMYCCRTVHLTLRGVRKREVKRRLTLSVNPPLPEARSEYPSDGTVLYFRAGEHIPFRGNRISRHL</sequence>
<keyword evidence="4" id="KW-1185">Reference proteome</keyword>
<feature type="transmembrane region" description="Helical" evidence="2">
    <location>
        <begin position="138"/>
        <end position="160"/>
    </location>
</feature>
<feature type="transmembrane region" description="Helical" evidence="2">
    <location>
        <begin position="172"/>
        <end position="195"/>
    </location>
</feature>
<evidence type="ECO:0000256" key="1">
    <source>
        <dbReference type="SAM" id="MobiDB-lite"/>
    </source>
</evidence>
<accession>A0A194QE25</accession>
<keyword evidence="2" id="KW-1133">Transmembrane helix</keyword>
<protein>
    <submittedName>
        <fullName evidence="3">Uncharacterized protein</fullName>
    </submittedName>
</protein>
<evidence type="ECO:0000313" key="3">
    <source>
        <dbReference type="EMBL" id="KPJ03727.1"/>
    </source>
</evidence>
<evidence type="ECO:0000313" key="4">
    <source>
        <dbReference type="Proteomes" id="UP000053268"/>
    </source>
</evidence>
<keyword evidence="2" id="KW-0472">Membrane</keyword>
<organism evidence="3 4">
    <name type="scientific">Papilio xuthus</name>
    <name type="common">Asian swallowtail butterfly</name>
    <dbReference type="NCBI Taxonomy" id="66420"/>
    <lineage>
        <taxon>Eukaryota</taxon>
        <taxon>Metazoa</taxon>
        <taxon>Ecdysozoa</taxon>
        <taxon>Arthropoda</taxon>
        <taxon>Hexapoda</taxon>
        <taxon>Insecta</taxon>
        <taxon>Pterygota</taxon>
        <taxon>Neoptera</taxon>
        <taxon>Endopterygota</taxon>
        <taxon>Lepidoptera</taxon>
        <taxon>Glossata</taxon>
        <taxon>Ditrysia</taxon>
        <taxon>Papilionoidea</taxon>
        <taxon>Papilionidae</taxon>
        <taxon>Papilioninae</taxon>
        <taxon>Papilio</taxon>
    </lineage>
</organism>
<name>A0A194QE25_PAPXU</name>
<proteinExistence type="predicted"/>
<dbReference type="Proteomes" id="UP000053268">
    <property type="component" value="Unassembled WGS sequence"/>
</dbReference>
<dbReference type="EMBL" id="KQ459144">
    <property type="protein sequence ID" value="KPJ03727.1"/>
    <property type="molecule type" value="Genomic_DNA"/>
</dbReference>
<feature type="region of interest" description="Disordered" evidence="1">
    <location>
        <begin position="1"/>
        <end position="33"/>
    </location>
</feature>
<evidence type="ECO:0000256" key="2">
    <source>
        <dbReference type="SAM" id="Phobius"/>
    </source>
</evidence>
<feature type="compositionally biased region" description="Basic residues" evidence="1">
    <location>
        <begin position="11"/>
        <end position="23"/>
    </location>
</feature>
<keyword evidence="2" id="KW-0812">Transmembrane</keyword>